<evidence type="ECO:0000256" key="3">
    <source>
        <dbReference type="ARBA" id="ARBA00022448"/>
    </source>
</evidence>
<evidence type="ECO:0000256" key="2">
    <source>
        <dbReference type="ARBA" id="ARBA00009819"/>
    </source>
</evidence>
<comment type="caution">
    <text evidence="14">The sequence shown here is derived from an EMBL/GenBank/DDBJ whole genome shotgun (WGS) entry which is preliminary data.</text>
</comment>
<keyword evidence="10 12" id="KW-0408">Iron</keyword>
<keyword evidence="15" id="KW-1185">Reference proteome</keyword>
<comment type="subcellular location">
    <subcellularLocation>
        <location evidence="1">Cell membrane</location>
        <topology evidence="1">Multi-pass membrane protein</topology>
    </subcellularLocation>
</comment>
<organism evidence="14 15">
    <name type="scientific">Paenibacillus yanchengensis</name>
    <dbReference type="NCBI Taxonomy" id="2035833"/>
    <lineage>
        <taxon>Bacteria</taxon>
        <taxon>Bacillati</taxon>
        <taxon>Bacillota</taxon>
        <taxon>Bacilli</taxon>
        <taxon>Bacillales</taxon>
        <taxon>Paenibacillaceae</taxon>
        <taxon>Paenibacillus</taxon>
    </lineage>
</organism>
<proteinExistence type="inferred from homology"/>
<dbReference type="InterPro" id="IPR002585">
    <property type="entry name" value="Cyt-d_ubiquinol_oxidase_su_1"/>
</dbReference>
<keyword evidence="7 12" id="KW-0479">Metal-binding</keyword>
<protein>
    <submittedName>
        <fullName evidence="14">Cytochrome ubiquinol oxidase subunit I</fullName>
    </submittedName>
</protein>
<feature type="region of interest" description="Disordered" evidence="13">
    <location>
        <begin position="444"/>
        <end position="488"/>
    </location>
</feature>
<feature type="transmembrane region" description="Helical" evidence="12">
    <location>
        <begin position="414"/>
        <end position="437"/>
    </location>
</feature>
<evidence type="ECO:0000256" key="10">
    <source>
        <dbReference type="ARBA" id="ARBA00023004"/>
    </source>
</evidence>
<keyword evidence="11 12" id="KW-0472">Membrane</keyword>
<dbReference type="Pfam" id="PF01654">
    <property type="entry name" value="Cyt_bd_oxida_I"/>
    <property type="match status" value="1"/>
</dbReference>
<feature type="transmembrane region" description="Helical" evidence="12">
    <location>
        <begin position="217"/>
        <end position="235"/>
    </location>
</feature>
<keyword evidence="8 12" id="KW-0249">Electron transport</keyword>
<evidence type="ECO:0000256" key="1">
    <source>
        <dbReference type="ARBA" id="ARBA00004651"/>
    </source>
</evidence>
<evidence type="ECO:0000256" key="6">
    <source>
        <dbReference type="ARBA" id="ARBA00022692"/>
    </source>
</evidence>
<evidence type="ECO:0000313" key="15">
    <source>
        <dbReference type="Proteomes" id="UP001597362"/>
    </source>
</evidence>
<evidence type="ECO:0000313" key="14">
    <source>
        <dbReference type="EMBL" id="MFD2115337.1"/>
    </source>
</evidence>
<dbReference type="PANTHER" id="PTHR30365:SF15">
    <property type="entry name" value="CYTOCHROME BD UBIQUINOL OXIDASE SUBUNIT 1"/>
    <property type="match status" value="1"/>
</dbReference>
<feature type="transmembrane region" description="Helical" evidence="12">
    <location>
        <begin position="91"/>
        <end position="115"/>
    </location>
</feature>
<keyword evidence="4 12" id="KW-1003">Cell membrane</keyword>
<evidence type="ECO:0000256" key="4">
    <source>
        <dbReference type="ARBA" id="ARBA00022475"/>
    </source>
</evidence>
<evidence type="ECO:0000256" key="12">
    <source>
        <dbReference type="PIRNR" id="PIRNR006446"/>
    </source>
</evidence>
<dbReference type="Proteomes" id="UP001597362">
    <property type="component" value="Unassembled WGS sequence"/>
</dbReference>
<sequence>MDVLDLARLQFASTTIFHYFFVPISIGLSLIIAIMETIYVVKKDELYKKMAKFWGTFLLINFAVGIVTGILQEFQFGMNWSDFSRFVGDIFGTPLAIEALLAFFLESTFIGIWVFGWDRLSKKVHLASIWLVAIGTVLSALWILAANSFMQRPVGFEVVDGRAELTDIFALLTNGQLLWEFPHTVFAAFATGAFLVAGISAYKMLRKQNMLFFKKSFQISIIVALISSFAIAQFGHGQAQYLVKTQPMKMAASEGMWERSGDPAAWTVVSFIDTKKQENGFEIKIPYLLSFLYYSQFEGSVPGMLELQAEYEQTYGPGNYIPPVKTTFWSFRVMVGAGMLMILLSLYGVYLSWRKKLEKPNKFFYKVMPYAIALPFIGNTAGWIMTEIGRQPWTVFGILRTEDSVSPTVPYNQVLFSFISFTTIYLILLGLTIFLFARVAKKGPPEDKELDTIDVDPFAQKVSPEDQKPDTIGEDPLVEKGGGDLVTK</sequence>
<evidence type="ECO:0000256" key="13">
    <source>
        <dbReference type="SAM" id="MobiDB-lite"/>
    </source>
</evidence>
<evidence type="ECO:0000256" key="8">
    <source>
        <dbReference type="ARBA" id="ARBA00022982"/>
    </source>
</evidence>
<dbReference type="PIRSF" id="PIRSF006446">
    <property type="entry name" value="Cyt_quinol_oxidase_1"/>
    <property type="match status" value="1"/>
</dbReference>
<reference evidence="15" key="1">
    <citation type="journal article" date="2019" name="Int. J. Syst. Evol. Microbiol.">
        <title>The Global Catalogue of Microorganisms (GCM) 10K type strain sequencing project: providing services to taxonomists for standard genome sequencing and annotation.</title>
        <authorList>
            <consortium name="The Broad Institute Genomics Platform"/>
            <consortium name="The Broad Institute Genome Sequencing Center for Infectious Disease"/>
            <person name="Wu L."/>
            <person name="Ma J."/>
        </authorList>
    </citation>
    <scope>NUCLEOTIDE SEQUENCE [LARGE SCALE GENOMIC DNA]</scope>
    <source>
        <strain evidence="15">GH52</strain>
    </source>
</reference>
<evidence type="ECO:0000256" key="5">
    <source>
        <dbReference type="ARBA" id="ARBA00022617"/>
    </source>
</evidence>
<evidence type="ECO:0000256" key="11">
    <source>
        <dbReference type="ARBA" id="ARBA00023136"/>
    </source>
</evidence>
<accession>A0ABW4YIA8</accession>
<keyword evidence="9 12" id="KW-1133">Transmembrane helix</keyword>
<name>A0ABW4YIA8_9BACL</name>
<keyword evidence="3 12" id="KW-0813">Transport</keyword>
<evidence type="ECO:0000256" key="9">
    <source>
        <dbReference type="ARBA" id="ARBA00022989"/>
    </source>
</evidence>
<evidence type="ECO:0000256" key="7">
    <source>
        <dbReference type="ARBA" id="ARBA00022723"/>
    </source>
</evidence>
<feature type="transmembrane region" description="Helical" evidence="12">
    <location>
        <begin position="20"/>
        <end position="41"/>
    </location>
</feature>
<feature type="transmembrane region" description="Helical" evidence="12">
    <location>
        <begin position="363"/>
        <end position="385"/>
    </location>
</feature>
<feature type="transmembrane region" description="Helical" evidence="12">
    <location>
        <begin position="185"/>
        <end position="205"/>
    </location>
</feature>
<dbReference type="EMBL" id="JBHUHO010000016">
    <property type="protein sequence ID" value="MFD2115337.1"/>
    <property type="molecule type" value="Genomic_DNA"/>
</dbReference>
<dbReference type="PANTHER" id="PTHR30365">
    <property type="entry name" value="CYTOCHROME D UBIQUINOL OXIDASE"/>
    <property type="match status" value="1"/>
</dbReference>
<gene>
    <name evidence="14" type="ORF">ACFSJH_06265</name>
</gene>
<feature type="compositionally biased region" description="Basic and acidic residues" evidence="13">
    <location>
        <begin position="463"/>
        <end position="488"/>
    </location>
</feature>
<feature type="transmembrane region" description="Helical" evidence="12">
    <location>
        <begin position="53"/>
        <end position="71"/>
    </location>
</feature>
<feature type="transmembrane region" description="Helical" evidence="12">
    <location>
        <begin position="127"/>
        <end position="145"/>
    </location>
</feature>
<dbReference type="RefSeq" id="WP_377770396.1">
    <property type="nucleotide sequence ID" value="NZ_JBHUHO010000016.1"/>
</dbReference>
<feature type="transmembrane region" description="Helical" evidence="12">
    <location>
        <begin position="329"/>
        <end position="351"/>
    </location>
</feature>
<keyword evidence="6 12" id="KW-0812">Transmembrane</keyword>
<comment type="similarity">
    <text evidence="2 12">Belongs to the cytochrome ubiquinol oxidase subunit 1 family.</text>
</comment>
<keyword evidence="5 12" id="KW-0349">Heme</keyword>